<dbReference type="AlphaFoldDB" id="A0A1H4NI12"/>
<dbReference type="OrthoDB" id="2284173at2"/>
<dbReference type="Proteomes" id="UP000183208">
    <property type="component" value="Unassembled WGS sequence"/>
</dbReference>
<accession>A0A1H4NI12</accession>
<reference evidence="1 2" key="1">
    <citation type="submission" date="2016-10" db="EMBL/GenBank/DDBJ databases">
        <authorList>
            <person name="de Groot N.N."/>
        </authorList>
    </citation>
    <scope>NUCLEOTIDE SEQUENCE [LARGE SCALE GENOMIC DNA]</scope>
    <source>
        <strain evidence="1 2">GAS522</strain>
    </source>
</reference>
<dbReference type="EMBL" id="FNTI01000001">
    <property type="protein sequence ID" value="SEB94744.1"/>
    <property type="molecule type" value="Genomic_DNA"/>
</dbReference>
<name>A0A1H4NI12_9BRAD</name>
<evidence type="ECO:0000313" key="1">
    <source>
        <dbReference type="EMBL" id="SEB94744.1"/>
    </source>
</evidence>
<evidence type="ECO:0000313" key="2">
    <source>
        <dbReference type="Proteomes" id="UP000183208"/>
    </source>
</evidence>
<organism evidence="1 2">
    <name type="scientific">Bradyrhizobium lablabi</name>
    <dbReference type="NCBI Taxonomy" id="722472"/>
    <lineage>
        <taxon>Bacteria</taxon>
        <taxon>Pseudomonadati</taxon>
        <taxon>Pseudomonadota</taxon>
        <taxon>Alphaproteobacteria</taxon>
        <taxon>Hyphomicrobiales</taxon>
        <taxon>Nitrobacteraceae</taxon>
        <taxon>Bradyrhizobium</taxon>
    </lineage>
</organism>
<protein>
    <submittedName>
        <fullName evidence="1">Uncharacterized protein</fullName>
    </submittedName>
</protein>
<sequence>MVPKIDAIIAGKSRARQEVQTWEDRRASAVMRKLSVDGSNMSRLERRRALLARKLALGHSGIRETLRRELSWSARIARLTATLSGGRRKLSACDLVVGRGSADAFCEWFRERTRQGDEPPMLDACPDHYIIATGSDGKQVVVETTGGAPFASEFVIDYSDSRGIQTALDPTCPFRIVGTARLKDGVSVGGVCHQFRQEGEGFRAKLSVEFPVMVLPYMIAEHRWHLAAEFSNWIETASAS</sequence>
<proteinExistence type="predicted"/>
<gene>
    <name evidence="1" type="ORF">SAMN05444171_0295</name>
</gene>
<dbReference type="RefSeq" id="WP_143039575.1">
    <property type="nucleotide sequence ID" value="NZ_FNTI01000001.1"/>
</dbReference>